<dbReference type="GO" id="GO:0005886">
    <property type="term" value="C:plasma membrane"/>
    <property type="evidence" value="ECO:0007669"/>
    <property type="project" value="TreeGrafter"/>
</dbReference>
<evidence type="ECO:0000256" key="1">
    <source>
        <dbReference type="ARBA" id="ARBA00004141"/>
    </source>
</evidence>
<evidence type="ECO:0000313" key="9">
    <source>
        <dbReference type="Proteomes" id="UP001230188"/>
    </source>
</evidence>
<feature type="transmembrane region" description="Helical" evidence="6">
    <location>
        <begin position="360"/>
        <end position="379"/>
    </location>
</feature>
<dbReference type="AlphaFoldDB" id="A0AAD7XKL9"/>
<comment type="subcellular location">
    <subcellularLocation>
        <location evidence="1">Membrane</location>
        <topology evidence="1">Multi-pass membrane protein</topology>
    </subcellularLocation>
</comment>
<keyword evidence="4 6" id="KW-1133">Transmembrane helix</keyword>
<accession>A0AAD7XKL9</accession>
<dbReference type="PANTHER" id="PTHR10582">
    <property type="entry name" value="TRANSIENT RECEPTOR POTENTIAL ION CHANNEL PROTEIN"/>
    <property type="match status" value="1"/>
</dbReference>
<feature type="domain" description="Ion transport" evidence="7">
    <location>
        <begin position="352"/>
        <end position="548"/>
    </location>
</feature>
<dbReference type="Proteomes" id="UP001230188">
    <property type="component" value="Unassembled WGS sequence"/>
</dbReference>
<evidence type="ECO:0000256" key="5">
    <source>
        <dbReference type="ARBA" id="ARBA00023136"/>
    </source>
</evidence>
<protein>
    <recommendedName>
        <fullName evidence="7">Ion transport domain-containing protein</fullName>
    </recommendedName>
</protein>
<organism evidence="8 9">
    <name type="scientific">Chrysophaeum taylorii</name>
    <dbReference type="NCBI Taxonomy" id="2483200"/>
    <lineage>
        <taxon>Eukaryota</taxon>
        <taxon>Sar</taxon>
        <taxon>Stramenopiles</taxon>
        <taxon>Ochrophyta</taxon>
        <taxon>Pelagophyceae</taxon>
        <taxon>Pelagomonadales</taxon>
        <taxon>Pelagomonadaceae</taxon>
        <taxon>Chrysophaeum</taxon>
    </lineage>
</organism>
<dbReference type="InterPro" id="IPR024862">
    <property type="entry name" value="TRPV"/>
</dbReference>
<evidence type="ECO:0000256" key="4">
    <source>
        <dbReference type="ARBA" id="ARBA00022989"/>
    </source>
</evidence>
<feature type="transmembrane region" description="Helical" evidence="6">
    <location>
        <begin position="183"/>
        <end position="200"/>
    </location>
</feature>
<dbReference type="GO" id="GO:0098703">
    <property type="term" value="P:calcium ion import across plasma membrane"/>
    <property type="evidence" value="ECO:0007669"/>
    <property type="project" value="TreeGrafter"/>
</dbReference>
<keyword evidence="5 6" id="KW-0472">Membrane</keyword>
<evidence type="ECO:0000256" key="2">
    <source>
        <dbReference type="ARBA" id="ARBA00022692"/>
    </source>
</evidence>
<sequence length="638" mass="72767">MVSLDEMSPSRRSKVMMAHETSSLKTLVLDMVEEAGRRSVDGALEKVLNESFERLVTLREYELRGVLVVARLYESTAAVIREKKREGDSERAEDLAEDVAQHVGWLCAQNTHNLLRLAYCTEDARLLEKLVSTPVFRTMVQAKYESSAKFVYVFEVAMWLLLGVSYSVTTLSSQGLEIMSRQWAMATVFFAHPCLYYFVVRTDLYARHFSQFEQKVDRQKRQTSRRKKLEKRLRVSSPQQESEDSIFVEGVGLSRESKVLEMTVETVNRAFRSISWAWRRLMWVVHRVVAAMALLAYGVPFCLVLTFYCPGAIRAKAPAVWRWFKELPSYTPPPPLLVKTNEKIDILTSLGLPRAWRHDFINWVEAFSLFAVLSSYLVCGRHVTRQSLVDLLAIGTLTFWLRLLGFLRGVRQFAPFVILVTNMLLVDMRAFIVVFAVIFAGFVHAVYYSSIGWSSNPHDSAQIMDDDPMDPLSGRMMDPIEPALIGANRFWEVTSLIYTLAFTGEIPSVDVSLLSKLDIIFHCLVVMCMSVVMLNVLIAIVADAYCSAISRSDDLFWRSRFELVVSTTAIWGDLAEFAPTTEARIRDILDHELNKDPEEMGHSSTRLATIYEKLCALERDKDRRDLASIIRQHTNGDP</sequence>
<name>A0AAD7XKL9_9STRA</name>
<keyword evidence="3" id="KW-0677">Repeat</keyword>
<feature type="transmembrane region" description="Helical" evidence="6">
    <location>
        <begin position="430"/>
        <end position="448"/>
    </location>
</feature>
<dbReference type="InterPro" id="IPR005821">
    <property type="entry name" value="Ion_trans_dom"/>
</dbReference>
<feature type="transmembrane region" description="Helical" evidence="6">
    <location>
        <begin position="391"/>
        <end position="410"/>
    </location>
</feature>
<dbReference type="EMBL" id="JAQMWT010000240">
    <property type="protein sequence ID" value="KAJ8606914.1"/>
    <property type="molecule type" value="Genomic_DNA"/>
</dbReference>
<dbReference type="PANTHER" id="PTHR10582:SF2">
    <property type="entry name" value="INACTIVE"/>
    <property type="match status" value="1"/>
</dbReference>
<dbReference type="GO" id="GO:0005216">
    <property type="term" value="F:monoatomic ion channel activity"/>
    <property type="evidence" value="ECO:0007669"/>
    <property type="project" value="InterPro"/>
</dbReference>
<keyword evidence="9" id="KW-1185">Reference proteome</keyword>
<comment type="caution">
    <text evidence="8">The sequence shown here is derived from an EMBL/GenBank/DDBJ whole genome shotgun (WGS) entry which is preliminary data.</text>
</comment>
<feature type="transmembrane region" description="Helical" evidence="6">
    <location>
        <begin position="150"/>
        <end position="171"/>
    </location>
</feature>
<evidence type="ECO:0000256" key="6">
    <source>
        <dbReference type="SAM" id="Phobius"/>
    </source>
</evidence>
<keyword evidence="2 6" id="KW-0812">Transmembrane</keyword>
<dbReference type="Pfam" id="PF00520">
    <property type="entry name" value="Ion_trans"/>
    <property type="match status" value="1"/>
</dbReference>
<evidence type="ECO:0000259" key="7">
    <source>
        <dbReference type="Pfam" id="PF00520"/>
    </source>
</evidence>
<feature type="transmembrane region" description="Helical" evidence="6">
    <location>
        <begin position="519"/>
        <end position="542"/>
    </location>
</feature>
<reference evidence="8" key="1">
    <citation type="submission" date="2023-01" db="EMBL/GenBank/DDBJ databases">
        <title>Metagenome sequencing of chrysophaentin producing Chrysophaeum taylorii.</title>
        <authorList>
            <person name="Davison J."/>
            <person name="Bewley C."/>
        </authorList>
    </citation>
    <scope>NUCLEOTIDE SEQUENCE</scope>
    <source>
        <strain evidence="8">NIES-1699</strain>
    </source>
</reference>
<feature type="transmembrane region" description="Helical" evidence="6">
    <location>
        <begin position="288"/>
        <end position="308"/>
    </location>
</feature>
<gene>
    <name evidence="8" type="ORF">CTAYLR_008618</name>
</gene>
<evidence type="ECO:0000313" key="8">
    <source>
        <dbReference type="EMBL" id="KAJ8606914.1"/>
    </source>
</evidence>
<proteinExistence type="predicted"/>
<evidence type="ECO:0000256" key="3">
    <source>
        <dbReference type="ARBA" id="ARBA00022737"/>
    </source>
</evidence>